<dbReference type="AlphaFoldDB" id="A0A6J7DDJ3"/>
<feature type="domain" description="SnoaL-like" evidence="1">
    <location>
        <begin position="14"/>
        <end position="138"/>
    </location>
</feature>
<name>A0A6J7DDJ3_9ZZZZ</name>
<dbReference type="InterPro" id="IPR032710">
    <property type="entry name" value="NTF2-like_dom_sf"/>
</dbReference>
<dbReference type="EMBL" id="CAFBLP010000012">
    <property type="protein sequence ID" value="CAB4869102.1"/>
    <property type="molecule type" value="Genomic_DNA"/>
</dbReference>
<evidence type="ECO:0000259" key="1">
    <source>
        <dbReference type="Pfam" id="PF13577"/>
    </source>
</evidence>
<proteinExistence type="predicted"/>
<accession>A0A6J7DDJ3</accession>
<dbReference type="SUPFAM" id="SSF54427">
    <property type="entry name" value="NTF2-like"/>
    <property type="match status" value="1"/>
</dbReference>
<dbReference type="Pfam" id="PF13577">
    <property type="entry name" value="SnoaL_4"/>
    <property type="match status" value="1"/>
</dbReference>
<evidence type="ECO:0000313" key="2">
    <source>
        <dbReference type="EMBL" id="CAB4869102.1"/>
    </source>
</evidence>
<dbReference type="InterPro" id="IPR037401">
    <property type="entry name" value="SnoaL-like"/>
</dbReference>
<protein>
    <submittedName>
        <fullName evidence="2">Unannotated protein</fullName>
    </submittedName>
</protein>
<organism evidence="2">
    <name type="scientific">freshwater metagenome</name>
    <dbReference type="NCBI Taxonomy" id="449393"/>
    <lineage>
        <taxon>unclassified sequences</taxon>
        <taxon>metagenomes</taxon>
        <taxon>ecological metagenomes</taxon>
    </lineage>
</organism>
<reference evidence="2" key="1">
    <citation type="submission" date="2020-05" db="EMBL/GenBank/DDBJ databases">
        <authorList>
            <person name="Chiriac C."/>
            <person name="Salcher M."/>
            <person name="Ghai R."/>
            <person name="Kavagutti S V."/>
        </authorList>
    </citation>
    <scope>NUCLEOTIDE SEQUENCE</scope>
</reference>
<gene>
    <name evidence="2" type="ORF">UFOPK3376_00712</name>
</gene>
<sequence length="142" mass="15256">MTASNELDNLARVVAEREICNSMVRLASVTDDGDLADYEALLIPDAVFENAGTAIHGAQAVLAGMSQRRAAGTTGPGSNTRHVVSNIEVVVDGAGSAKAEAVWQFYADADGNKTLVLSGTYHDRWIRTLDGWRIVERRVAVR</sequence>
<dbReference type="Gene3D" id="3.10.450.50">
    <property type="match status" value="1"/>
</dbReference>